<keyword evidence="6 12" id="KW-0732">Signal</keyword>
<dbReference type="EMBL" id="FNXT01001255">
    <property type="protein sequence ID" value="SZX76333.1"/>
    <property type="molecule type" value="Genomic_DNA"/>
</dbReference>
<feature type="domain" description="ER membrane protein complex subunit 1 C-terminal" evidence="13">
    <location>
        <begin position="815"/>
        <end position="1033"/>
    </location>
</feature>
<keyword evidence="7" id="KW-0256">Endoplasmic reticulum</keyword>
<dbReference type="Pfam" id="PF25293">
    <property type="entry name" value="Beta-prop_EMC1_N"/>
    <property type="match status" value="1"/>
</dbReference>
<dbReference type="STRING" id="3088.A0A383WGF6"/>
<dbReference type="Pfam" id="PF07774">
    <property type="entry name" value="EMC1_C"/>
    <property type="match status" value="1"/>
</dbReference>
<comment type="subcellular location">
    <subcellularLocation>
        <location evidence="1">Endoplasmic reticulum membrane</location>
        <topology evidence="1">Single-pass type I membrane protein</topology>
    </subcellularLocation>
</comment>
<reference evidence="15 16" key="1">
    <citation type="submission" date="2016-10" db="EMBL/GenBank/DDBJ databases">
        <authorList>
            <person name="Cai Z."/>
        </authorList>
    </citation>
    <scope>NUCLEOTIDE SEQUENCE [LARGE SCALE GENOMIC DNA]</scope>
</reference>
<evidence type="ECO:0000256" key="5">
    <source>
        <dbReference type="ARBA" id="ARBA00022692"/>
    </source>
</evidence>
<evidence type="ECO:0000259" key="14">
    <source>
        <dbReference type="Pfam" id="PF25293"/>
    </source>
</evidence>
<comment type="similarity">
    <text evidence="2">Belongs to the EMC1 family.</text>
</comment>
<dbReference type="InterPro" id="IPR011678">
    <property type="entry name" value="EMC1_C"/>
</dbReference>
<comment type="subunit">
    <text evidence="3">Component of the ER membrane protein complex (EMC).</text>
</comment>
<dbReference type="PANTHER" id="PTHR21573:SF0">
    <property type="entry name" value="ER MEMBRANE PROTEIN COMPLEX SUBUNIT 1"/>
    <property type="match status" value="1"/>
</dbReference>
<dbReference type="AlphaFoldDB" id="A0A383WGF6"/>
<feature type="transmembrane region" description="Helical" evidence="11">
    <location>
        <begin position="1001"/>
        <end position="1022"/>
    </location>
</feature>
<name>A0A383WGF6_TETOB</name>
<evidence type="ECO:0000256" key="9">
    <source>
        <dbReference type="ARBA" id="ARBA00023136"/>
    </source>
</evidence>
<feature type="domain" description="EMC1 first beta-propeller" evidence="14">
    <location>
        <begin position="17"/>
        <end position="428"/>
    </location>
</feature>
<evidence type="ECO:0000313" key="16">
    <source>
        <dbReference type="Proteomes" id="UP000256970"/>
    </source>
</evidence>
<organism evidence="15 16">
    <name type="scientific">Tetradesmus obliquus</name>
    <name type="common">Green alga</name>
    <name type="synonym">Acutodesmus obliquus</name>
    <dbReference type="NCBI Taxonomy" id="3088"/>
    <lineage>
        <taxon>Eukaryota</taxon>
        <taxon>Viridiplantae</taxon>
        <taxon>Chlorophyta</taxon>
        <taxon>core chlorophytes</taxon>
        <taxon>Chlorophyceae</taxon>
        <taxon>CS clade</taxon>
        <taxon>Sphaeropleales</taxon>
        <taxon>Scenedesmaceae</taxon>
        <taxon>Tetradesmus</taxon>
    </lineage>
</organism>
<dbReference type="GO" id="GO:0072546">
    <property type="term" value="C:EMC complex"/>
    <property type="evidence" value="ECO:0007669"/>
    <property type="project" value="InterPro"/>
</dbReference>
<keyword evidence="9 11" id="KW-0472">Membrane</keyword>
<dbReference type="InterPro" id="IPR011047">
    <property type="entry name" value="Quinoprotein_ADH-like_sf"/>
</dbReference>
<keyword evidence="8 11" id="KW-1133">Transmembrane helix</keyword>
<accession>A0A383WGF6</accession>
<dbReference type="InterPro" id="IPR058545">
    <property type="entry name" value="Beta-prop_EMC1_1st"/>
</dbReference>
<evidence type="ECO:0000259" key="13">
    <source>
        <dbReference type="Pfam" id="PF07774"/>
    </source>
</evidence>
<evidence type="ECO:0000256" key="4">
    <source>
        <dbReference type="ARBA" id="ARBA00020824"/>
    </source>
</evidence>
<gene>
    <name evidence="15" type="ORF">BQ4739_LOCUS16723</name>
</gene>
<evidence type="ECO:0000256" key="12">
    <source>
        <dbReference type="SAM" id="SignalP"/>
    </source>
</evidence>
<keyword evidence="16" id="KW-1185">Reference proteome</keyword>
<dbReference type="SUPFAM" id="SSF50998">
    <property type="entry name" value="Quinoprotein alcohol dehydrogenase-like"/>
    <property type="match status" value="1"/>
</dbReference>
<evidence type="ECO:0000256" key="10">
    <source>
        <dbReference type="ARBA" id="ARBA00023180"/>
    </source>
</evidence>
<dbReference type="PANTHER" id="PTHR21573">
    <property type="entry name" value="ER MEMBRANE PROTEIN COMPLEX SUBUNIT 1"/>
    <property type="match status" value="1"/>
</dbReference>
<evidence type="ECO:0000256" key="8">
    <source>
        <dbReference type="ARBA" id="ARBA00022989"/>
    </source>
</evidence>
<evidence type="ECO:0000256" key="1">
    <source>
        <dbReference type="ARBA" id="ARBA00004115"/>
    </source>
</evidence>
<sequence length="1034" mass="107912">MQVQALLLLLLLAPAWAIFEDQAGTYDWYKQYVGRPTTVAFLPGKERVFLSTQQNLLASLHTKAGSVAWRRKYTEQDPLEKAVALQKPALLLAASKGGKYVRAWDALEGGFKWEVVMFDGTTAVPGASCDIATVELGDGKGSAVAAVASDTLKLLGASKGDELWSASLEQASHATRRLLLTGAAVGTVSLVAYTPGSAHVHVLSVAAADGSYQDTERITTAAPLGDVAAVSGAAVAVISEDGQQLCTLNLAGGVPQDGMSCVPLQELAPALAAAGRLQLAAADAGAFALSSPGTAGIAIVSADGSVASFPAAAAASLAAATAASEGSPAASLVALAASSPDASSVIVQLLDTASGDIVERANVALPAAAHPTSGPAPRVVAAWLDASKRKGAAAAGGSVLQGCRLLLLWSDDQITLVSGGEVSWTREEALASGTSNLFIDLPAARRAAAAAADAAGSSPQASAASAGLLGLLRDNEKLKRWVRLQVLSVLVQFKLSSVQEQEEFLTLRQALSDNNLPFRDTSGFRKLIVLLTSSGKAFGLHSGDGRILWTSTAPAAAAAGSSGAKQHLRVWRRFHDLTHAPQLAVISAGGEGGSSSLLVLNGHTGEVLQEQQLPYAVNKVIPQPQPVHDGAADQFLFLLVEPLPASSSTDTQPLPKVHLLPDSASTQQHLAKSSGSLFFWLLQQAPAAGSSSAKETVLHGFGFEANAVPDAGSGLLPVVPAWQVALPGALLGLAAKDATEPVHSYVKVLGDRSLKYNYLNPNLLFVATGTSPAGTADVPAEQQQVSVTLLNTVTGGVLHQQLHSGCAGPVHAVVSQNWVVYALRDVVALRQQATVIELYDASHHDLSIASILMGRTKHSAALSSYSSPPLEVLSQSFYLQHSLTGMAVSQTKQGITTKQLLVNTISDQVFALDKRYLDPRRPLRAKVTPEEAEERLLPYSELVVFSPLQYPTLDKQVLGLRAVSVSPTVLESTTLVLAYGADLFFSRISPALHFDSLQSDFSYGLLVVALLALAIGTWFAGYSSQQAMLKAKWQ</sequence>
<keyword evidence="10" id="KW-0325">Glycoprotein</keyword>
<keyword evidence="5 11" id="KW-0812">Transmembrane</keyword>
<evidence type="ECO:0000256" key="11">
    <source>
        <dbReference type="SAM" id="Phobius"/>
    </source>
</evidence>
<feature type="chain" id="PRO_5016731432" description="ER membrane protein complex subunit 1" evidence="12">
    <location>
        <begin position="18"/>
        <end position="1034"/>
    </location>
</feature>
<evidence type="ECO:0000256" key="7">
    <source>
        <dbReference type="ARBA" id="ARBA00022824"/>
    </source>
</evidence>
<protein>
    <recommendedName>
        <fullName evidence="4">ER membrane protein complex subunit 1</fullName>
    </recommendedName>
</protein>
<evidence type="ECO:0000256" key="3">
    <source>
        <dbReference type="ARBA" id="ARBA00011276"/>
    </source>
</evidence>
<proteinExistence type="inferred from homology"/>
<dbReference type="InterPro" id="IPR026895">
    <property type="entry name" value="EMC1"/>
</dbReference>
<evidence type="ECO:0000256" key="2">
    <source>
        <dbReference type="ARBA" id="ARBA00007904"/>
    </source>
</evidence>
<feature type="signal peptide" evidence="12">
    <location>
        <begin position="1"/>
        <end position="17"/>
    </location>
</feature>
<evidence type="ECO:0000313" key="15">
    <source>
        <dbReference type="EMBL" id="SZX76333.1"/>
    </source>
</evidence>
<dbReference type="Proteomes" id="UP000256970">
    <property type="component" value="Unassembled WGS sequence"/>
</dbReference>
<dbReference type="GO" id="GO:0034975">
    <property type="term" value="P:protein folding in endoplasmic reticulum"/>
    <property type="evidence" value="ECO:0007669"/>
    <property type="project" value="TreeGrafter"/>
</dbReference>
<evidence type="ECO:0000256" key="6">
    <source>
        <dbReference type="ARBA" id="ARBA00022729"/>
    </source>
</evidence>